<dbReference type="CDD" id="cd07199">
    <property type="entry name" value="Pat17_PNPLA8_PNPLA9_like"/>
    <property type="match status" value="1"/>
</dbReference>
<sequence length="563" mass="65642">MSLTSIFNPTSRISTDRRCDNCGVSIRKTSWYQCDKCKEFDLCDLCKEQKISLIKDLSERHKRFHETQNMEYKGDEYMKLVFYQAPPTGEITKGKEQLLNRMIEENTIKNDFNIFVVIAKLRQMEMEEKNAVSEEQRMKIAEMNVPLKQQLSLMITNYHLEAFTRNIRILSLDGGGVRGYMPIKILHHAIKTKFLKELDLNEMTFLEAQEKFTRQFDYFVGTSAGGLIAFCLAINYNLLDLEDMFSHSRNYFKRNWTGPWLRAKYNPKFIHNKIDKIINSIEINGKKLSAKTATLLDIHNLLNPHDAMKQNSPFPLTHGNELEFHDHCTNEFGNMKQREKVLLINAYNMTKNTITVFNTSYSDHWGYRVADVLKATMAAPTYFPPHKMCKWKTLENDEFQENDIHETFIDGGVYANDPELSALWAVRMQWKKRVNYHLLCIGTGYSSSSISSSNKGGYTGWLFNGLVIDTLMEATRSLIETVTDDLAKFSDIKRMKFNFEITKSMKLDDPLFVTIFDKEWEAFLKHGTMVGDQLLTDSDGKLLTDFNAFMRFYERYIYHEEQS</sequence>
<dbReference type="Gene3D" id="3.30.60.90">
    <property type="match status" value="1"/>
</dbReference>
<dbReference type="EMBL" id="CAJNOK010015520">
    <property type="protein sequence ID" value="CAF1227065.1"/>
    <property type="molecule type" value="Genomic_DNA"/>
</dbReference>
<dbReference type="SUPFAM" id="SSF57850">
    <property type="entry name" value="RING/U-box"/>
    <property type="match status" value="1"/>
</dbReference>
<evidence type="ECO:0000256" key="3">
    <source>
        <dbReference type="ARBA" id="ARBA00022801"/>
    </source>
</evidence>
<keyword evidence="2" id="KW-0863">Zinc-finger</keyword>
<feature type="short sequence motif" description="GXSXG" evidence="7">
    <location>
        <begin position="221"/>
        <end position="225"/>
    </location>
</feature>
<dbReference type="GO" id="GO:0006631">
    <property type="term" value="P:fatty acid metabolic process"/>
    <property type="evidence" value="ECO:0007669"/>
    <property type="project" value="TreeGrafter"/>
</dbReference>
<name>A0A815VRK9_9BILA</name>
<dbReference type="Pfam" id="PF01734">
    <property type="entry name" value="Patatin"/>
    <property type="match status" value="1"/>
</dbReference>
<dbReference type="GO" id="GO:0016042">
    <property type="term" value="P:lipid catabolic process"/>
    <property type="evidence" value="ECO:0007669"/>
    <property type="project" value="UniProtKB-UniRule"/>
</dbReference>
<dbReference type="Proteomes" id="UP000682733">
    <property type="component" value="Unassembled WGS sequence"/>
</dbReference>
<protein>
    <recommendedName>
        <fullName evidence="8">PNPLA domain-containing protein</fullName>
    </recommendedName>
</protein>
<feature type="active site" description="Proton acceptor" evidence="7">
    <location>
        <position position="410"/>
    </location>
</feature>
<feature type="short sequence motif" description="DGA/G" evidence="7">
    <location>
        <begin position="410"/>
        <end position="412"/>
    </location>
</feature>
<evidence type="ECO:0000256" key="7">
    <source>
        <dbReference type="PROSITE-ProRule" id="PRU01161"/>
    </source>
</evidence>
<evidence type="ECO:0000256" key="2">
    <source>
        <dbReference type="ARBA" id="ARBA00022771"/>
    </source>
</evidence>
<comment type="caution">
    <text evidence="10">The sequence shown here is derived from an EMBL/GenBank/DDBJ whole genome shotgun (WGS) entry which is preliminary data.</text>
</comment>
<dbReference type="GO" id="GO:0008270">
    <property type="term" value="F:zinc ion binding"/>
    <property type="evidence" value="ECO:0007669"/>
    <property type="project" value="UniProtKB-KW"/>
</dbReference>
<dbReference type="InterPro" id="IPR043145">
    <property type="entry name" value="Znf_ZZ_sf"/>
</dbReference>
<evidence type="ECO:0000256" key="1">
    <source>
        <dbReference type="ARBA" id="ARBA00022723"/>
    </source>
</evidence>
<dbReference type="Proteomes" id="UP000663829">
    <property type="component" value="Unassembled WGS sequence"/>
</dbReference>
<feature type="domain" description="PNPLA" evidence="8">
    <location>
        <begin position="170"/>
        <end position="423"/>
    </location>
</feature>
<keyword evidence="3 7" id="KW-0378">Hydrolase</keyword>
<reference evidence="10" key="1">
    <citation type="submission" date="2021-02" db="EMBL/GenBank/DDBJ databases">
        <authorList>
            <person name="Nowell W R."/>
        </authorList>
    </citation>
    <scope>NUCLEOTIDE SEQUENCE</scope>
</reference>
<evidence type="ECO:0000313" key="12">
    <source>
        <dbReference type="EMBL" id="CAF4390861.1"/>
    </source>
</evidence>
<keyword evidence="6 7" id="KW-0443">Lipid metabolism</keyword>
<evidence type="ECO:0000313" key="9">
    <source>
        <dbReference type="EMBL" id="CAF1227065.1"/>
    </source>
</evidence>
<evidence type="ECO:0000313" key="13">
    <source>
        <dbReference type="Proteomes" id="UP000663829"/>
    </source>
</evidence>
<dbReference type="AlphaFoldDB" id="A0A815VRK9"/>
<dbReference type="PROSITE" id="PS51635">
    <property type="entry name" value="PNPLA"/>
    <property type="match status" value="1"/>
</dbReference>
<organism evidence="10 13">
    <name type="scientific">Didymodactylos carnosus</name>
    <dbReference type="NCBI Taxonomy" id="1234261"/>
    <lineage>
        <taxon>Eukaryota</taxon>
        <taxon>Metazoa</taxon>
        <taxon>Spiralia</taxon>
        <taxon>Gnathifera</taxon>
        <taxon>Rotifera</taxon>
        <taxon>Eurotatoria</taxon>
        <taxon>Bdelloidea</taxon>
        <taxon>Philodinida</taxon>
        <taxon>Philodinidae</taxon>
        <taxon>Didymodactylos</taxon>
    </lineage>
</organism>
<evidence type="ECO:0000256" key="4">
    <source>
        <dbReference type="ARBA" id="ARBA00022833"/>
    </source>
</evidence>
<dbReference type="EMBL" id="CAJNOQ010024841">
    <property type="protein sequence ID" value="CAF1531615.1"/>
    <property type="molecule type" value="Genomic_DNA"/>
</dbReference>
<proteinExistence type="predicted"/>
<evidence type="ECO:0000259" key="8">
    <source>
        <dbReference type="PROSITE" id="PS51635"/>
    </source>
</evidence>
<evidence type="ECO:0000313" key="11">
    <source>
        <dbReference type="EMBL" id="CAF4035144.1"/>
    </source>
</evidence>
<dbReference type="Proteomes" id="UP000677228">
    <property type="component" value="Unassembled WGS sequence"/>
</dbReference>
<dbReference type="SUPFAM" id="SSF52151">
    <property type="entry name" value="FabD/lysophospholipase-like"/>
    <property type="match status" value="1"/>
</dbReference>
<dbReference type="EMBL" id="CAJOBA010037062">
    <property type="protein sequence ID" value="CAF4035144.1"/>
    <property type="molecule type" value="Genomic_DNA"/>
</dbReference>
<dbReference type="EMBL" id="CAJOBC010090424">
    <property type="protein sequence ID" value="CAF4390861.1"/>
    <property type="molecule type" value="Genomic_DNA"/>
</dbReference>
<evidence type="ECO:0000256" key="6">
    <source>
        <dbReference type="ARBA" id="ARBA00023098"/>
    </source>
</evidence>
<dbReference type="InterPro" id="IPR016035">
    <property type="entry name" value="Acyl_Trfase/lysoPLipase"/>
</dbReference>
<gene>
    <name evidence="10" type="ORF">GPM918_LOCUS38086</name>
    <name evidence="9" type="ORF">OVA965_LOCUS25199</name>
    <name evidence="12" type="ORF">SRO942_LOCUS38879</name>
    <name evidence="11" type="ORF">TMI583_LOCUS25925</name>
</gene>
<keyword evidence="1" id="KW-0479">Metal-binding</keyword>
<dbReference type="OrthoDB" id="10021675at2759"/>
<dbReference type="Proteomes" id="UP000681722">
    <property type="component" value="Unassembled WGS sequence"/>
</dbReference>
<evidence type="ECO:0000256" key="5">
    <source>
        <dbReference type="ARBA" id="ARBA00022963"/>
    </source>
</evidence>
<evidence type="ECO:0000313" key="10">
    <source>
        <dbReference type="EMBL" id="CAF1531615.1"/>
    </source>
</evidence>
<dbReference type="GO" id="GO:0016020">
    <property type="term" value="C:membrane"/>
    <property type="evidence" value="ECO:0007669"/>
    <property type="project" value="TreeGrafter"/>
</dbReference>
<dbReference type="Gene3D" id="3.40.1090.10">
    <property type="entry name" value="Cytosolic phospholipase A2 catalytic domain"/>
    <property type="match status" value="1"/>
</dbReference>
<dbReference type="PANTHER" id="PTHR24185:SF1">
    <property type="entry name" value="CALCIUM-INDEPENDENT PHOSPHOLIPASE A2-GAMMA"/>
    <property type="match status" value="1"/>
</dbReference>
<feature type="short sequence motif" description="GXGXXG" evidence="7">
    <location>
        <begin position="174"/>
        <end position="179"/>
    </location>
</feature>
<keyword evidence="5 7" id="KW-0442">Lipid degradation</keyword>
<dbReference type="PANTHER" id="PTHR24185">
    <property type="entry name" value="CALCIUM-INDEPENDENT PHOSPHOLIPASE A2-GAMMA"/>
    <property type="match status" value="1"/>
</dbReference>
<dbReference type="InterPro" id="IPR002641">
    <property type="entry name" value="PNPLA_dom"/>
</dbReference>
<dbReference type="GO" id="GO:0004620">
    <property type="term" value="F:phospholipase activity"/>
    <property type="evidence" value="ECO:0007669"/>
    <property type="project" value="TreeGrafter"/>
</dbReference>
<keyword evidence="13" id="KW-1185">Reference proteome</keyword>
<accession>A0A815VRK9</accession>
<keyword evidence="4" id="KW-0862">Zinc</keyword>
<feature type="active site" description="Nucleophile" evidence="7">
    <location>
        <position position="223"/>
    </location>
</feature>